<evidence type="ECO:0000313" key="1">
    <source>
        <dbReference type="EMBL" id="KAG9677402.1"/>
    </source>
</evidence>
<dbReference type="SUPFAM" id="SSF56815">
    <property type="entry name" value="Sec1/munc18-like (SM) proteins"/>
    <property type="match status" value="1"/>
</dbReference>
<accession>A0A9P8J185</accession>
<dbReference type="Proteomes" id="UP000779574">
    <property type="component" value="Unassembled WGS sequence"/>
</dbReference>
<feature type="non-terminal residue" evidence="1">
    <location>
        <position position="1"/>
    </location>
</feature>
<proteinExistence type="predicted"/>
<evidence type="ECO:0000313" key="2">
    <source>
        <dbReference type="Proteomes" id="UP000779574"/>
    </source>
</evidence>
<name>A0A9P8J185_AURME</name>
<comment type="caution">
    <text evidence="1">The sequence shown here is derived from an EMBL/GenBank/DDBJ whole genome shotgun (WGS) entry which is preliminary data.</text>
</comment>
<dbReference type="InterPro" id="IPR043154">
    <property type="entry name" value="Sec-1-like_dom1"/>
</dbReference>
<reference evidence="1" key="1">
    <citation type="journal article" date="2021" name="J Fungi (Basel)">
        <title>Virulence traits and population genomics of the black yeast Aureobasidium melanogenum.</title>
        <authorList>
            <person name="Cernosa A."/>
            <person name="Sun X."/>
            <person name="Gostincar C."/>
            <person name="Fang C."/>
            <person name="Gunde-Cimerman N."/>
            <person name="Song Z."/>
        </authorList>
    </citation>
    <scope>NUCLEOTIDE SEQUENCE</scope>
    <source>
        <strain evidence="1">EXF-9911</strain>
    </source>
</reference>
<gene>
    <name evidence="1" type="ORF">KCU76_g15754</name>
</gene>
<sequence length="69" mass="7415">MDAFQAVSGYVTKMVSTGDGATASNAAKMKILLLDNDTVSVVSSATTQSALLNHQVYLTDRLDNHNREK</sequence>
<dbReference type="EMBL" id="JAHFXF010001062">
    <property type="protein sequence ID" value="KAG9677402.1"/>
    <property type="molecule type" value="Genomic_DNA"/>
</dbReference>
<organism evidence="1 2">
    <name type="scientific">Aureobasidium melanogenum</name>
    <name type="common">Aureobasidium pullulans var. melanogenum</name>
    <dbReference type="NCBI Taxonomy" id="46634"/>
    <lineage>
        <taxon>Eukaryota</taxon>
        <taxon>Fungi</taxon>
        <taxon>Dikarya</taxon>
        <taxon>Ascomycota</taxon>
        <taxon>Pezizomycotina</taxon>
        <taxon>Dothideomycetes</taxon>
        <taxon>Dothideomycetidae</taxon>
        <taxon>Dothideales</taxon>
        <taxon>Saccotheciaceae</taxon>
        <taxon>Aureobasidium</taxon>
    </lineage>
</organism>
<reference evidence="1" key="2">
    <citation type="submission" date="2021-08" db="EMBL/GenBank/DDBJ databases">
        <authorList>
            <person name="Gostincar C."/>
            <person name="Sun X."/>
            <person name="Song Z."/>
            <person name="Gunde-Cimerman N."/>
        </authorList>
    </citation>
    <scope>NUCLEOTIDE SEQUENCE</scope>
    <source>
        <strain evidence="1">EXF-9911</strain>
    </source>
</reference>
<dbReference type="AlphaFoldDB" id="A0A9P8J185"/>
<dbReference type="Gene3D" id="3.40.50.2060">
    <property type="match status" value="1"/>
</dbReference>
<protein>
    <submittedName>
        <fullName evidence="1">Uncharacterized protein</fullName>
    </submittedName>
</protein>
<dbReference type="InterPro" id="IPR036045">
    <property type="entry name" value="Sec1-like_sf"/>
</dbReference>